<gene>
    <name evidence="4" type="ORF">MN116_000191</name>
</gene>
<dbReference type="PANTHER" id="PTHR12962:SF1">
    <property type="entry name" value="COLD SHOCK DOMAIN-CONTAINING PROTEIN CG9705"/>
    <property type="match status" value="1"/>
</dbReference>
<dbReference type="Pfam" id="PF00313">
    <property type="entry name" value="CSD"/>
    <property type="match status" value="1"/>
</dbReference>
<dbReference type="PANTHER" id="PTHR12962">
    <property type="entry name" value="CALCIUM-REGULATED HEAT STABLE PROTEIN CRHSP-24-RELATED"/>
    <property type="match status" value="1"/>
</dbReference>
<dbReference type="InterPro" id="IPR002059">
    <property type="entry name" value="CSP_DNA-bd"/>
</dbReference>
<dbReference type="InterPro" id="IPR052069">
    <property type="entry name" value="Ca-reg_mRNA-binding_domain"/>
</dbReference>
<dbReference type="PROSITE" id="PS51857">
    <property type="entry name" value="CSD_2"/>
    <property type="match status" value="1"/>
</dbReference>
<dbReference type="EMBL" id="JALJAT010000001">
    <property type="protein sequence ID" value="KAK4474243.1"/>
    <property type="molecule type" value="Genomic_DNA"/>
</dbReference>
<protein>
    <recommendedName>
        <fullName evidence="3">CSD domain-containing protein</fullName>
    </recommendedName>
</protein>
<organism evidence="4 5">
    <name type="scientific">Schistosoma mekongi</name>
    <name type="common">Parasitic worm</name>
    <dbReference type="NCBI Taxonomy" id="38744"/>
    <lineage>
        <taxon>Eukaryota</taxon>
        <taxon>Metazoa</taxon>
        <taxon>Spiralia</taxon>
        <taxon>Lophotrochozoa</taxon>
        <taxon>Platyhelminthes</taxon>
        <taxon>Trematoda</taxon>
        <taxon>Digenea</taxon>
        <taxon>Strigeidida</taxon>
        <taxon>Schistosomatoidea</taxon>
        <taxon>Schistosomatidae</taxon>
        <taxon>Schistosoma</taxon>
    </lineage>
</organism>
<dbReference type="CDD" id="cd04458">
    <property type="entry name" value="CSP_CDS"/>
    <property type="match status" value="1"/>
</dbReference>
<dbReference type="GO" id="GO:0005737">
    <property type="term" value="C:cytoplasm"/>
    <property type="evidence" value="ECO:0007669"/>
    <property type="project" value="TreeGrafter"/>
</dbReference>
<dbReference type="Proteomes" id="UP001292079">
    <property type="component" value="Unassembled WGS sequence"/>
</dbReference>
<reference evidence="4" key="2">
    <citation type="journal article" date="2023" name="Infect Dis Poverty">
        <title>Chromosome-scale genome of the human blood fluke Schistosoma mekongi and its implications for public health.</title>
        <authorList>
            <person name="Zhou M."/>
            <person name="Xu L."/>
            <person name="Xu D."/>
            <person name="Chen W."/>
            <person name="Khan J."/>
            <person name="Hu Y."/>
            <person name="Huang H."/>
            <person name="Wei H."/>
            <person name="Zhang Y."/>
            <person name="Chusongsang P."/>
            <person name="Tanasarnprasert K."/>
            <person name="Hu X."/>
            <person name="Limpanont Y."/>
            <person name="Lv Z."/>
        </authorList>
    </citation>
    <scope>NUCLEOTIDE SEQUENCE</scope>
    <source>
        <strain evidence="4">LV_2022a</strain>
    </source>
</reference>
<feature type="region of interest" description="Disordered" evidence="2">
    <location>
        <begin position="1"/>
        <end position="36"/>
    </location>
</feature>
<dbReference type="Gene3D" id="2.40.50.140">
    <property type="entry name" value="Nucleic acid-binding proteins"/>
    <property type="match status" value="1"/>
</dbReference>
<feature type="domain" description="CSD" evidence="3">
    <location>
        <begin position="36"/>
        <end position="102"/>
    </location>
</feature>
<evidence type="ECO:0000259" key="3">
    <source>
        <dbReference type="PROSITE" id="PS51857"/>
    </source>
</evidence>
<evidence type="ECO:0000256" key="1">
    <source>
        <dbReference type="ARBA" id="ARBA00022553"/>
    </source>
</evidence>
<name>A0AAE1ZHT6_SCHME</name>
<dbReference type="GO" id="GO:0043488">
    <property type="term" value="P:regulation of mRNA stability"/>
    <property type="evidence" value="ECO:0007669"/>
    <property type="project" value="TreeGrafter"/>
</dbReference>
<dbReference type="SUPFAM" id="SSF50249">
    <property type="entry name" value="Nucleic acid-binding proteins"/>
    <property type="match status" value="1"/>
</dbReference>
<sequence length="117" mass="13163">MEPPPNPASNLVIPSPIFHKRNRTESQSESASKGEHGVGRIVNFCRKKGHGFIKPDNGGDYLFVHVFDIDGEYVPIEGDVVEYRKMLIPPKNEKYQAVHVRIVNLSSGKHITWDEPA</sequence>
<evidence type="ECO:0000313" key="5">
    <source>
        <dbReference type="Proteomes" id="UP001292079"/>
    </source>
</evidence>
<comment type="caution">
    <text evidence="4">The sequence shown here is derived from an EMBL/GenBank/DDBJ whole genome shotgun (WGS) entry which is preliminary data.</text>
</comment>
<evidence type="ECO:0000256" key="2">
    <source>
        <dbReference type="SAM" id="MobiDB-lite"/>
    </source>
</evidence>
<dbReference type="InterPro" id="IPR011129">
    <property type="entry name" value="CSD"/>
</dbReference>
<dbReference type="InterPro" id="IPR012340">
    <property type="entry name" value="NA-bd_OB-fold"/>
</dbReference>
<proteinExistence type="predicted"/>
<keyword evidence="5" id="KW-1185">Reference proteome</keyword>
<reference evidence="4" key="1">
    <citation type="submission" date="2022-04" db="EMBL/GenBank/DDBJ databases">
        <authorList>
            <person name="Xu L."/>
            <person name="Lv Z."/>
        </authorList>
    </citation>
    <scope>NUCLEOTIDE SEQUENCE</scope>
    <source>
        <strain evidence="4">LV_2022a</strain>
    </source>
</reference>
<dbReference type="AlphaFoldDB" id="A0AAE1ZHT6"/>
<accession>A0AAE1ZHT6</accession>
<dbReference type="SMART" id="SM00357">
    <property type="entry name" value="CSP"/>
    <property type="match status" value="1"/>
</dbReference>
<evidence type="ECO:0000313" key="4">
    <source>
        <dbReference type="EMBL" id="KAK4474243.1"/>
    </source>
</evidence>
<keyword evidence="1" id="KW-0597">Phosphoprotein</keyword>
<dbReference type="GO" id="GO:0003730">
    <property type="term" value="F:mRNA 3'-UTR binding"/>
    <property type="evidence" value="ECO:0007669"/>
    <property type="project" value="TreeGrafter"/>
</dbReference>
<dbReference type="FunFam" id="2.40.50.140:FF:000086">
    <property type="entry name" value="Cold shock domain-containing protein C2"/>
    <property type="match status" value="1"/>
</dbReference>